<dbReference type="EMBL" id="BMML01000005">
    <property type="protein sequence ID" value="GGN05140.1"/>
    <property type="molecule type" value="Genomic_DNA"/>
</dbReference>
<proteinExistence type="predicted"/>
<reference evidence="1" key="2">
    <citation type="submission" date="2020-09" db="EMBL/GenBank/DDBJ databases">
        <authorList>
            <person name="Sun Q."/>
            <person name="Zhou Y."/>
        </authorList>
    </citation>
    <scope>NUCLEOTIDE SEQUENCE</scope>
    <source>
        <strain evidence="1">CGMCC 4.7110</strain>
    </source>
</reference>
<accession>A0A917XC85</accession>
<protein>
    <submittedName>
        <fullName evidence="1">Uncharacterized protein</fullName>
    </submittedName>
</protein>
<evidence type="ECO:0000313" key="1">
    <source>
        <dbReference type="EMBL" id="GGN05140.1"/>
    </source>
</evidence>
<gene>
    <name evidence="1" type="ORF">GCM10011578_028740</name>
</gene>
<dbReference type="RefSeq" id="WP_189263045.1">
    <property type="nucleotide sequence ID" value="NZ_BMML01000005.1"/>
</dbReference>
<evidence type="ECO:0000313" key="2">
    <source>
        <dbReference type="Proteomes" id="UP000653411"/>
    </source>
</evidence>
<reference evidence="1" key="1">
    <citation type="journal article" date="2014" name="Int. J. Syst. Evol. Microbiol.">
        <title>Complete genome sequence of Corynebacterium casei LMG S-19264T (=DSM 44701T), isolated from a smear-ripened cheese.</title>
        <authorList>
            <consortium name="US DOE Joint Genome Institute (JGI-PGF)"/>
            <person name="Walter F."/>
            <person name="Albersmeier A."/>
            <person name="Kalinowski J."/>
            <person name="Ruckert C."/>
        </authorList>
    </citation>
    <scope>NUCLEOTIDE SEQUENCE</scope>
    <source>
        <strain evidence="1">CGMCC 4.7110</strain>
    </source>
</reference>
<dbReference type="AlphaFoldDB" id="A0A917XC85"/>
<comment type="caution">
    <text evidence="1">The sequence shown here is derived from an EMBL/GenBank/DDBJ whole genome shotgun (WGS) entry which is preliminary data.</text>
</comment>
<keyword evidence="2" id="KW-1185">Reference proteome</keyword>
<sequence length="119" mass="12413">MSQWALPPFFDIFSAEFPSLKAGRAAGNWAASVLSGALDCRYLFRLRGGVGTATGTNGHGRPGAAGIAVTGRRPCEDGGVVSMPAGQVGGVSVTVGRFSLPVQPRSWTRIEAMNGMHEH</sequence>
<dbReference type="Proteomes" id="UP000653411">
    <property type="component" value="Unassembled WGS sequence"/>
</dbReference>
<name>A0A917XC85_9ACTN</name>
<organism evidence="1 2">
    <name type="scientific">Streptomyces fuscichromogenes</name>
    <dbReference type="NCBI Taxonomy" id="1324013"/>
    <lineage>
        <taxon>Bacteria</taxon>
        <taxon>Bacillati</taxon>
        <taxon>Actinomycetota</taxon>
        <taxon>Actinomycetes</taxon>
        <taxon>Kitasatosporales</taxon>
        <taxon>Streptomycetaceae</taxon>
        <taxon>Streptomyces</taxon>
    </lineage>
</organism>